<keyword evidence="3 6" id="KW-1133">Transmembrane helix</keyword>
<evidence type="ECO:0000259" key="7">
    <source>
        <dbReference type="Pfam" id="PF20684"/>
    </source>
</evidence>
<dbReference type="InterPro" id="IPR049326">
    <property type="entry name" value="Rhodopsin_dom_fungi"/>
</dbReference>
<dbReference type="InterPro" id="IPR052337">
    <property type="entry name" value="SAT4-like"/>
</dbReference>
<dbReference type="PANTHER" id="PTHR33048">
    <property type="entry name" value="PTH11-LIKE INTEGRAL MEMBRANE PROTEIN (AFU_ORTHOLOGUE AFUA_5G11245)"/>
    <property type="match status" value="1"/>
</dbReference>
<name>A0A423VWD3_CYTCH</name>
<protein>
    <recommendedName>
        <fullName evidence="7">Rhodopsin domain-containing protein</fullName>
    </recommendedName>
</protein>
<comment type="subcellular location">
    <subcellularLocation>
        <location evidence="1">Membrane</location>
        <topology evidence="1">Multi-pass membrane protein</topology>
    </subcellularLocation>
</comment>
<comment type="similarity">
    <text evidence="5">Belongs to the SAT4 family.</text>
</comment>
<accession>A0A423VWD3</accession>
<reference evidence="8 9" key="1">
    <citation type="submission" date="2015-09" db="EMBL/GenBank/DDBJ databases">
        <title>Host preference determinants of Valsa canker pathogens revealed by comparative genomics.</title>
        <authorList>
            <person name="Yin Z."/>
            <person name="Huang L."/>
        </authorList>
    </citation>
    <scope>NUCLEOTIDE SEQUENCE [LARGE SCALE GENOMIC DNA]</scope>
    <source>
        <strain evidence="8 9">YSFL</strain>
    </source>
</reference>
<dbReference type="STRING" id="252740.A0A423VWD3"/>
<dbReference type="AlphaFoldDB" id="A0A423VWD3"/>
<evidence type="ECO:0000256" key="3">
    <source>
        <dbReference type="ARBA" id="ARBA00022989"/>
    </source>
</evidence>
<evidence type="ECO:0000256" key="5">
    <source>
        <dbReference type="ARBA" id="ARBA00038359"/>
    </source>
</evidence>
<evidence type="ECO:0000256" key="1">
    <source>
        <dbReference type="ARBA" id="ARBA00004141"/>
    </source>
</evidence>
<dbReference type="PANTHER" id="PTHR33048:SF47">
    <property type="entry name" value="INTEGRAL MEMBRANE PROTEIN-RELATED"/>
    <property type="match status" value="1"/>
</dbReference>
<feature type="transmembrane region" description="Helical" evidence="6">
    <location>
        <begin position="26"/>
        <end position="49"/>
    </location>
</feature>
<feature type="transmembrane region" description="Helical" evidence="6">
    <location>
        <begin position="193"/>
        <end position="213"/>
    </location>
</feature>
<sequence length="234" mass="26764">MATTNTTNMLFSIPPPAQNDDTHKTYAVSIAIIVLSFFTCIFVAVRLTHRFRTKTVGLDDYAMILALIFYIGWTFLAVYLILGAGIGKPLTEITLDEYAFWFKGLLACTWMYPWSSACIRLSIIFFYRRVFFKGSGWILRWGLWTMLGLQAVYVIVFSILPAFTCQPFHYAWILQERNAHCNLLYWYQNLEGLYAASLALDGLLLLFPMVPIAKLQMPLKKRLGVGFVFALGFS</sequence>
<dbReference type="OrthoDB" id="3934549at2759"/>
<evidence type="ECO:0000256" key="2">
    <source>
        <dbReference type="ARBA" id="ARBA00022692"/>
    </source>
</evidence>
<evidence type="ECO:0000313" key="8">
    <source>
        <dbReference type="EMBL" id="ROV95323.1"/>
    </source>
</evidence>
<keyword evidence="4 6" id="KW-0472">Membrane</keyword>
<evidence type="ECO:0000313" key="9">
    <source>
        <dbReference type="Proteomes" id="UP000284375"/>
    </source>
</evidence>
<keyword evidence="9" id="KW-1185">Reference proteome</keyword>
<evidence type="ECO:0000256" key="6">
    <source>
        <dbReference type="SAM" id="Phobius"/>
    </source>
</evidence>
<dbReference type="GO" id="GO:0016020">
    <property type="term" value="C:membrane"/>
    <property type="evidence" value="ECO:0007669"/>
    <property type="project" value="UniProtKB-SubCell"/>
</dbReference>
<dbReference type="Proteomes" id="UP000284375">
    <property type="component" value="Unassembled WGS sequence"/>
</dbReference>
<feature type="transmembrane region" description="Helical" evidence="6">
    <location>
        <begin position="138"/>
        <end position="160"/>
    </location>
</feature>
<organism evidence="8 9">
    <name type="scientific">Cytospora chrysosperma</name>
    <name type="common">Cytospora canker fungus</name>
    <name type="synonym">Sphaeria chrysosperma</name>
    <dbReference type="NCBI Taxonomy" id="252740"/>
    <lineage>
        <taxon>Eukaryota</taxon>
        <taxon>Fungi</taxon>
        <taxon>Dikarya</taxon>
        <taxon>Ascomycota</taxon>
        <taxon>Pezizomycotina</taxon>
        <taxon>Sordariomycetes</taxon>
        <taxon>Sordariomycetidae</taxon>
        <taxon>Diaporthales</taxon>
        <taxon>Cytosporaceae</taxon>
        <taxon>Cytospora</taxon>
    </lineage>
</organism>
<feature type="transmembrane region" description="Helical" evidence="6">
    <location>
        <begin position="98"/>
        <end position="126"/>
    </location>
</feature>
<feature type="transmembrane region" description="Helical" evidence="6">
    <location>
        <begin position="61"/>
        <end position="86"/>
    </location>
</feature>
<proteinExistence type="inferred from homology"/>
<keyword evidence="2 6" id="KW-0812">Transmembrane</keyword>
<evidence type="ECO:0000256" key="4">
    <source>
        <dbReference type="ARBA" id="ARBA00023136"/>
    </source>
</evidence>
<gene>
    <name evidence="8" type="ORF">VSDG_06094</name>
</gene>
<feature type="domain" description="Rhodopsin" evidence="7">
    <location>
        <begin position="46"/>
        <end position="233"/>
    </location>
</feature>
<dbReference type="EMBL" id="LJZO01000024">
    <property type="protein sequence ID" value="ROV95323.1"/>
    <property type="molecule type" value="Genomic_DNA"/>
</dbReference>
<comment type="caution">
    <text evidence="8">The sequence shown here is derived from an EMBL/GenBank/DDBJ whole genome shotgun (WGS) entry which is preliminary data.</text>
</comment>
<dbReference type="Pfam" id="PF20684">
    <property type="entry name" value="Fung_rhodopsin"/>
    <property type="match status" value="1"/>
</dbReference>